<proteinExistence type="predicted"/>
<evidence type="ECO:0000256" key="1">
    <source>
        <dbReference type="SAM" id="MobiDB-lite"/>
    </source>
</evidence>
<accession>A0A0B7B4Z2</accession>
<sequence>MKNVSTSRTDDDQGRTNTHAGDAIVALPRGRRTWHGMASTRVCVPPESAEQLDSPAEVKPVHISACRELLL</sequence>
<name>A0A0B7B4Z2_9EUPU</name>
<evidence type="ECO:0000313" key="2">
    <source>
        <dbReference type="EMBL" id="CEK88414.1"/>
    </source>
</evidence>
<dbReference type="EMBL" id="HACG01041549">
    <property type="protein sequence ID" value="CEK88414.1"/>
    <property type="molecule type" value="Transcribed_RNA"/>
</dbReference>
<feature type="region of interest" description="Disordered" evidence="1">
    <location>
        <begin position="1"/>
        <end position="23"/>
    </location>
</feature>
<organism evidence="2">
    <name type="scientific">Arion vulgaris</name>
    <dbReference type="NCBI Taxonomy" id="1028688"/>
    <lineage>
        <taxon>Eukaryota</taxon>
        <taxon>Metazoa</taxon>
        <taxon>Spiralia</taxon>
        <taxon>Lophotrochozoa</taxon>
        <taxon>Mollusca</taxon>
        <taxon>Gastropoda</taxon>
        <taxon>Heterobranchia</taxon>
        <taxon>Euthyneura</taxon>
        <taxon>Panpulmonata</taxon>
        <taxon>Eupulmonata</taxon>
        <taxon>Stylommatophora</taxon>
        <taxon>Helicina</taxon>
        <taxon>Arionoidea</taxon>
        <taxon>Arionidae</taxon>
        <taxon>Arion</taxon>
    </lineage>
</organism>
<dbReference type="AlphaFoldDB" id="A0A0B7B4Z2"/>
<feature type="non-terminal residue" evidence="2">
    <location>
        <position position="71"/>
    </location>
</feature>
<reference evidence="2" key="1">
    <citation type="submission" date="2014-12" db="EMBL/GenBank/DDBJ databases">
        <title>Insight into the proteome of Arion vulgaris.</title>
        <authorList>
            <person name="Aradska J."/>
            <person name="Bulat T."/>
            <person name="Smidak R."/>
            <person name="Sarate P."/>
            <person name="Gangsoo J."/>
            <person name="Sialana F."/>
            <person name="Bilban M."/>
            <person name="Lubec G."/>
        </authorList>
    </citation>
    <scope>NUCLEOTIDE SEQUENCE</scope>
    <source>
        <tissue evidence="2">Skin</tissue>
    </source>
</reference>
<gene>
    <name evidence="2" type="primary">ORF165177</name>
</gene>
<protein>
    <submittedName>
        <fullName evidence="2">Uncharacterized protein</fullName>
    </submittedName>
</protein>